<organism evidence="3 4">
    <name type="scientific">Vitrella brassicaformis (strain CCMP3155)</name>
    <dbReference type="NCBI Taxonomy" id="1169540"/>
    <lineage>
        <taxon>Eukaryota</taxon>
        <taxon>Sar</taxon>
        <taxon>Alveolata</taxon>
        <taxon>Colpodellida</taxon>
        <taxon>Vitrellaceae</taxon>
        <taxon>Vitrella</taxon>
    </lineage>
</organism>
<accession>A0A0G4EM43</accession>
<sequence>MVVRGVVASLGVLVAAFILTRDLCAASHMGQPQPSSLQMAAVSPCSEKGGSDKPTEAPRGKNEALSRTEGHAYDDDEDEEDAPPPPPCIPLPNPGIRHEPLPDGEVWCGDLELPPLREQ</sequence>
<reference evidence="3 4" key="1">
    <citation type="submission" date="2014-11" db="EMBL/GenBank/DDBJ databases">
        <authorList>
            <person name="Zhu J."/>
            <person name="Qi W."/>
            <person name="Song R."/>
        </authorList>
    </citation>
    <scope>NUCLEOTIDE SEQUENCE [LARGE SCALE GENOMIC DNA]</scope>
</reference>
<gene>
    <name evidence="3" type="ORF">Vbra_20533</name>
</gene>
<evidence type="ECO:0000313" key="4">
    <source>
        <dbReference type="Proteomes" id="UP000041254"/>
    </source>
</evidence>
<evidence type="ECO:0000256" key="2">
    <source>
        <dbReference type="SAM" id="SignalP"/>
    </source>
</evidence>
<feature type="compositionally biased region" description="Basic and acidic residues" evidence="1">
    <location>
        <begin position="49"/>
        <end position="73"/>
    </location>
</feature>
<dbReference type="InParanoid" id="A0A0G4EM43"/>
<evidence type="ECO:0008006" key="5">
    <source>
        <dbReference type="Google" id="ProtNLM"/>
    </source>
</evidence>
<feature type="compositionally biased region" description="Pro residues" evidence="1">
    <location>
        <begin position="83"/>
        <end position="93"/>
    </location>
</feature>
<keyword evidence="2" id="KW-0732">Signal</keyword>
<dbReference type="VEuPathDB" id="CryptoDB:Vbra_20533"/>
<dbReference type="EMBL" id="CDMY01000272">
    <property type="protein sequence ID" value="CEL98515.1"/>
    <property type="molecule type" value="Genomic_DNA"/>
</dbReference>
<feature type="signal peptide" evidence="2">
    <location>
        <begin position="1"/>
        <end position="26"/>
    </location>
</feature>
<keyword evidence="4" id="KW-1185">Reference proteome</keyword>
<evidence type="ECO:0000256" key="1">
    <source>
        <dbReference type="SAM" id="MobiDB-lite"/>
    </source>
</evidence>
<feature type="region of interest" description="Disordered" evidence="1">
    <location>
        <begin position="28"/>
        <end position="119"/>
    </location>
</feature>
<proteinExistence type="predicted"/>
<dbReference type="Proteomes" id="UP000041254">
    <property type="component" value="Unassembled WGS sequence"/>
</dbReference>
<name>A0A0G4EM43_VITBC</name>
<feature type="chain" id="PRO_5005187979" description="Secreted protein" evidence="2">
    <location>
        <begin position="27"/>
        <end position="119"/>
    </location>
</feature>
<dbReference type="AlphaFoldDB" id="A0A0G4EM43"/>
<protein>
    <recommendedName>
        <fullName evidence="5">Secreted protein</fullName>
    </recommendedName>
</protein>
<evidence type="ECO:0000313" key="3">
    <source>
        <dbReference type="EMBL" id="CEL98515.1"/>
    </source>
</evidence>